<dbReference type="SUPFAM" id="SSF142338">
    <property type="entry name" value="CofD-like"/>
    <property type="match status" value="1"/>
</dbReference>
<proteinExistence type="inferred from homology"/>
<keyword evidence="1 2" id="KW-0963">Cytoplasm</keyword>
<evidence type="ECO:0000256" key="2">
    <source>
        <dbReference type="HAMAP-Rule" id="MF_00973"/>
    </source>
</evidence>
<dbReference type="Gene3D" id="3.40.50.10680">
    <property type="entry name" value="CofD-like domains"/>
    <property type="match status" value="1"/>
</dbReference>
<comment type="function">
    <text evidence="2">Required for morphogenesis under gluconeogenic growth conditions.</text>
</comment>
<dbReference type="Proteomes" id="UP000055590">
    <property type="component" value="Chromosome"/>
</dbReference>
<dbReference type="GO" id="GO:0005737">
    <property type="term" value="C:cytoplasm"/>
    <property type="evidence" value="ECO:0007669"/>
    <property type="project" value="UniProtKB-SubCell"/>
</dbReference>
<dbReference type="AlphaFoldDB" id="A0A0K1PAT9"/>
<dbReference type="Pfam" id="PF01933">
    <property type="entry name" value="CofD"/>
    <property type="match status" value="1"/>
</dbReference>
<keyword evidence="5" id="KW-1185">Reference proteome</keyword>
<name>A0A0K1PAT9_9BACT</name>
<comment type="similarity">
    <text evidence="2">Belongs to the gluconeogenesis factor family.</text>
</comment>
<dbReference type="EMBL" id="CP012332">
    <property type="protein sequence ID" value="AKU90658.1"/>
    <property type="molecule type" value="Genomic_DNA"/>
</dbReference>
<dbReference type="CDD" id="cd07187">
    <property type="entry name" value="YvcK_like"/>
    <property type="match status" value="1"/>
</dbReference>
<evidence type="ECO:0000256" key="3">
    <source>
        <dbReference type="SAM" id="MobiDB-lite"/>
    </source>
</evidence>
<dbReference type="PANTHER" id="PTHR30135">
    <property type="entry name" value="UNCHARACTERIZED PROTEIN YVCK-RELATED"/>
    <property type="match status" value="1"/>
</dbReference>
<comment type="subcellular location">
    <subcellularLocation>
        <location evidence="2">Cytoplasm</location>
    </subcellularLocation>
</comment>
<dbReference type="KEGG" id="vin:AKJ08_1045"/>
<dbReference type="NCBIfam" id="TIGR01826">
    <property type="entry name" value="CofD_related"/>
    <property type="match status" value="1"/>
</dbReference>
<dbReference type="InterPro" id="IPR038136">
    <property type="entry name" value="CofD-like_dom_sf"/>
</dbReference>
<feature type="compositionally biased region" description="Basic and acidic residues" evidence="3">
    <location>
        <begin position="1"/>
        <end position="21"/>
    </location>
</feature>
<keyword evidence="4" id="KW-0808">Transferase</keyword>
<reference evidence="4 5" key="1">
    <citation type="submission" date="2015-08" db="EMBL/GenBank/DDBJ databases">
        <authorList>
            <person name="Babu N.S."/>
            <person name="Beckwith C.J."/>
            <person name="Beseler K.G."/>
            <person name="Brison A."/>
            <person name="Carone J.V."/>
            <person name="Caskin T.P."/>
            <person name="Diamond M."/>
            <person name="Durham M.E."/>
            <person name="Foxe J.M."/>
            <person name="Go M."/>
            <person name="Henderson B.A."/>
            <person name="Jones I.B."/>
            <person name="McGettigan J.A."/>
            <person name="Micheletti S.J."/>
            <person name="Nasrallah M.E."/>
            <person name="Ortiz D."/>
            <person name="Piller C.R."/>
            <person name="Privatt S.R."/>
            <person name="Schneider S.L."/>
            <person name="Sharp S."/>
            <person name="Smith T.C."/>
            <person name="Stanton J.D."/>
            <person name="Ullery H.E."/>
            <person name="Wilson R.J."/>
            <person name="Serrano M.G."/>
            <person name="Buck G."/>
            <person name="Lee V."/>
            <person name="Wang Y."/>
            <person name="Carvalho R."/>
            <person name="Voegtly L."/>
            <person name="Shi R."/>
            <person name="Duckworth R."/>
            <person name="Johnson A."/>
            <person name="Loviza R."/>
            <person name="Walstead R."/>
            <person name="Shah Z."/>
            <person name="Kiflezghi M."/>
            <person name="Wade K."/>
            <person name="Ball S.L."/>
            <person name="Bradley K.W."/>
            <person name="Asai D.J."/>
            <person name="Bowman C.A."/>
            <person name="Russell D.A."/>
            <person name="Pope W.H."/>
            <person name="Jacobs-Sera D."/>
            <person name="Hendrix R.W."/>
            <person name="Hatfull G.F."/>
        </authorList>
    </citation>
    <scope>NUCLEOTIDE SEQUENCE [LARGE SCALE GENOMIC DNA]</scope>
    <source>
        <strain evidence="4 5">DSM 27710</strain>
    </source>
</reference>
<dbReference type="STRING" id="1391653.AKJ08_1045"/>
<dbReference type="OrthoDB" id="9783842at2"/>
<dbReference type="PATRIC" id="fig|1391653.3.peg.1073"/>
<dbReference type="PANTHER" id="PTHR30135:SF3">
    <property type="entry name" value="GLUCONEOGENESIS FACTOR-RELATED"/>
    <property type="match status" value="1"/>
</dbReference>
<evidence type="ECO:0000256" key="1">
    <source>
        <dbReference type="ARBA" id="ARBA00022490"/>
    </source>
</evidence>
<feature type="region of interest" description="Disordered" evidence="3">
    <location>
        <begin position="1"/>
        <end position="25"/>
    </location>
</feature>
<dbReference type="InterPro" id="IPR002882">
    <property type="entry name" value="CofD"/>
</dbReference>
<dbReference type="HAMAP" id="MF_00973">
    <property type="entry name" value="Gluconeogen_factor"/>
    <property type="match status" value="1"/>
</dbReference>
<dbReference type="RefSeq" id="WP_082342723.1">
    <property type="nucleotide sequence ID" value="NZ_CP012332.1"/>
</dbReference>
<sequence>MEGLAEVRQEGRPRRVERQDPPLDLGSPRTIRVVAIGGGTGLPMLLQGLARFSRRATALGPFEITAIVAVSDDGGSSGRLRRENGVLPPGDIRNCLVALADVRRRSIARLFGFRFGAGRGLRGHSLGNLLITALTSLEGDFLSAVERAGRMLGCQGRILPATLEPVHLIGRLSDGSRIVGERTFDRRRSSPIERVELAPGAPPASPGVLEAIRQADAIVLGPGSLYSSVISNLLVAGVADAIRQSSAVRILVQNLMTQPGETDDLDAAGHVRAVLRHAGDVADFLLVDRGRSHPRELLDRYARRGQVPVVLDESLVLSQGVIPIGAELAAKRGRIRHDPDKVAAAVLGLVLQAREA</sequence>
<protein>
    <recommendedName>
        <fullName evidence="2">Putative gluconeogenesis factor</fullName>
    </recommendedName>
</protein>
<dbReference type="InterPro" id="IPR010119">
    <property type="entry name" value="Gluconeogen_factor"/>
</dbReference>
<accession>A0A0K1PAT9</accession>
<evidence type="ECO:0000313" key="5">
    <source>
        <dbReference type="Proteomes" id="UP000055590"/>
    </source>
</evidence>
<dbReference type="GO" id="GO:0008360">
    <property type="term" value="P:regulation of cell shape"/>
    <property type="evidence" value="ECO:0007669"/>
    <property type="project" value="UniProtKB-UniRule"/>
</dbReference>
<dbReference type="GO" id="GO:0043743">
    <property type="term" value="F:LPPG:FO 2-phospho-L-lactate transferase activity"/>
    <property type="evidence" value="ECO:0007669"/>
    <property type="project" value="InterPro"/>
</dbReference>
<evidence type="ECO:0000313" key="4">
    <source>
        <dbReference type="EMBL" id="AKU90658.1"/>
    </source>
</evidence>
<organism evidence="4 5">
    <name type="scientific">Vulgatibacter incomptus</name>
    <dbReference type="NCBI Taxonomy" id="1391653"/>
    <lineage>
        <taxon>Bacteria</taxon>
        <taxon>Pseudomonadati</taxon>
        <taxon>Myxococcota</taxon>
        <taxon>Myxococcia</taxon>
        <taxon>Myxococcales</taxon>
        <taxon>Cystobacterineae</taxon>
        <taxon>Vulgatibacteraceae</taxon>
        <taxon>Vulgatibacter</taxon>
    </lineage>
</organism>
<gene>
    <name evidence="4" type="ORF">AKJ08_1045</name>
</gene>